<evidence type="ECO:0000256" key="1">
    <source>
        <dbReference type="SAM" id="MobiDB-lite"/>
    </source>
</evidence>
<dbReference type="Gene3D" id="2.30.30.140">
    <property type="match status" value="7"/>
</dbReference>
<proteinExistence type="predicted"/>
<feature type="region of interest" description="Disordered" evidence="1">
    <location>
        <begin position="1246"/>
        <end position="1277"/>
    </location>
</feature>
<dbReference type="InterPro" id="IPR002999">
    <property type="entry name" value="Tudor"/>
</dbReference>
<feature type="domain" description="Tudor" evidence="2">
    <location>
        <begin position="294"/>
        <end position="352"/>
    </location>
</feature>
<dbReference type="Gene3D" id="2.40.50.90">
    <property type="match status" value="6"/>
</dbReference>
<dbReference type="InterPro" id="IPR047450">
    <property type="entry name" value="Tudor_TDRD15_rpt1"/>
</dbReference>
<feature type="compositionally biased region" description="Polar residues" evidence="1">
    <location>
        <begin position="1254"/>
        <end position="1271"/>
    </location>
</feature>
<feature type="compositionally biased region" description="Basic residues" evidence="1">
    <location>
        <begin position="1980"/>
        <end position="2003"/>
    </location>
</feature>
<dbReference type="InterPro" id="IPR035437">
    <property type="entry name" value="SNase_OB-fold_sf"/>
</dbReference>
<name>A0ABM1JVS4_GEKJA</name>
<dbReference type="Proteomes" id="UP000694871">
    <property type="component" value="Unplaced"/>
</dbReference>
<feature type="domain" description="Tudor" evidence="2">
    <location>
        <begin position="812"/>
        <end position="871"/>
    </location>
</feature>
<feature type="domain" description="Tudor" evidence="2">
    <location>
        <begin position="541"/>
        <end position="599"/>
    </location>
</feature>
<feature type="domain" description="Tudor" evidence="2">
    <location>
        <begin position="1576"/>
        <end position="1636"/>
    </location>
</feature>
<evidence type="ECO:0000313" key="4">
    <source>
        <dbReference type="RefSeq" id="XP_015265561.1"/>
    </source>
</evidence>
<dbReference type="PROSITE" id="PS50304">
    <property type="entry name" value="TUDOR"/>
    <property type="match status" value="6"/>
</dbReference>
<dbReference type="InterPro" id="IPR050621">
    <property type="entry name" value="Tudor_domain_containing"/>
</dbReference>
<reference evidence="4" key="1">
    <citation type="submission" date="2025-08" db="UniProtKB">
        <authorList>
            <consortium name="RefSeq"/>
        </authorList>
    </citation>
    <scope>IDENTIFICATION</scope>
</reference>
<feature type="domain" description="Tudor" evidence="2">
    <location>
        <begin position="1340"/>
        <end position="1399"/>
    </location>
</feature>
<dbReference type="SUPFAM" id="SSF63748">
    <property type="entry name" value="Tudor/PWWP/MBT"/>
    <property type="match status" value="8"/>
</dbReference>
<feature type="domain" description="Tudor" evidence="2">
    <location>
        <begin position="1024"/>
        <end position="1086"/>
    </location>
</feature>
<dbReference type="GeneID" id="107109451"/>
<dbReference type="Pfam" id="PF00567">
    <property type="entry name" value="TUDOR"/>
    <property type="match status" value="7"/>
</dbReference>
<dbReference type="PANTHER" id="PTHR22948:SF7">
    <property type="entry name" value="TUDOR DOMAIN-CONTAINING PROTEIN 15"/>
    <property type="match status" value="1"/>
</dbReference>
<dbReference type="PANTHER" id="PTHR22948">
    <property type="entry name" value="TUDOR DOMAIN CONTAINING PROTEIN"/>
    <property type="match status" value="1"/>
</dbReference>
<dbReference type="CDD" id="cd20436">
    <property type="entry name" value="Tudor_TDRD15_rpt1"/>
    <property type="match status" value="1"/>
</dbReference>
<gene>
    <name evidence="4" type="primary">TDRD15</name>
</gene>
<organism evidence="3 4">
    <name type="scientific">Gekko japonicus</name>
    <name type="common">Schlegel's Japanese gecko</name>
    <dbReference type="NCBI Taxonomy" id="146911"/>
    <lineage>
        <taxon>Eukaryota</taxon>
        <taxon>Metazoa</taxon>
        <taxon>Chordata</taxon>
        <taxon>Craniata</taxon>
        <taxon>Vertebrata</taxon>
        <taxon>Euteleostomi</taxon>
        <taxon>Lepidosauria</taxon>
        <taxon>Squamata</taxon>
        <taxon>Bifurcata</taxon>
        <taxon>Gekkota</taxon>
        <taxon>Gekkonidae</taxon>
        <taxon>Gekkoninae</taxon>
        <taxon>Gekko</taxon>
    </lineage>
</organism>
<evidence type="ECO:0000259" key="2">
    <source>
        <dbReference type="PROSITE" id="PS50304"/>
    </source>
</evidence>
<feature type="region of interest" description="Disordered" evidence="1">
    <location>
        <begin position="1980"/>
        <end position="2015"/>
    </location>
</feature>
<keyword evidence="3" id="KW-1185">Reference proteome</keyword>
<sequence>MDLSPTEFIDVDLKITNVYCHPKDILVKFQGSYNTDCEFDYHILQNEIQQVSKVKDCIGSDEFCLVEDPDRGEWYRGRVIQKKNHIYEVFLIDNGEKLAVCDTCIASAIDELFQLPPKMVCGIFANILPVEEKWSPKALNYFSSLKNLQINGHVQAIMPHQTFLLDVPKVTSDVVELKLGKLVNGDSFHLIVELLAELPEEPLYKQMSDLIQKKYTGPDSVSCNARIQPDCQPIFGWLQPLLSVGGVELAKISVAVSPSKFYCQPLQRLTELDALTRSMSSYYETINRENIPSCDSLGVLCAAKRKDGHWYRGVIQQLLSDNSVKVWFVDIGSREAVPSTYVLKLQSKFISVPTFSFPCVLSCLSDQIDSVRSSQLQEFKEALLRQSMVYVHIDLFNANEHLYYVTLRKHETLTDGECLPQRNDVLPKYGPSFKTKMANMYGDMRIPDVSPVFAEPAHRNMLQSGNCSNTKGCSLNAVLATPYKTAEMKIDSVCVAFVEYVVNPSIFWVQTDDNVDEFETLMDRVSDVYDTGETGDKILEKPEPGMLCCARYNKDMHFYRAVIKEVVDSDITVYFLDFGNTETVSIFDVITLLPEFQELPALAICCSLASAFPVEDIWIKKETDFFKNLVYGKPVSLHVVGKQNDKYSVSMQCMNGSEQADVLTAMVQAGYAECWQVKPDPLLNTVKDSKEQGSKLRSKNMRCKNLMQNNNRVVRRNVNQLLNTYPLTKKAAADFPRWETILCERYGKMSGESSTVCPYKEHRFKPGTVLSVTCCHSTSPGDFSCQLQAKLPELSNLMKQIQVCYNTQTIPYQNGQVACVVRDSKDGKWYRACMLKYISKTRIEVVLVDYGNQVSVLLEDVQAILPDFLTLECQAFRCCLSSVTQSLKFDPDNWTAEACNDFKSFLSSSSGLLTCTISALIIKNPGCLYNVVDLWTPSVRVQQFLLDCGHDQFCSLECPRSFAPSFSLYSFYYSSFDINIGNVEEVCVTHIHSPTKFYCQLNRNADDIDNLFQKITEISHVASCVGQTNTCRLYLAKYFEDGLFYRVLASPVGSSDYVPVYFVDFGNKQVVAKDELINIPDHASEILFTPMQAVKCYLSDLKDTEIPVEINKWFEKNFLGKELKAVIIAKESDGQLGVELYDKNLQISKQIKELLLESTTECNEDPKYVNRDTEKPLEDQNEKPKEEITAVKRETKNKINSCYQNDGDVYAEYGKETVVDLQKQCSRSVQVPVACENTELVLQNTLAEKDKSTKMPTNNMTESHSYQLSPSRQEKSSSAKQKYSDLVQCNIQPNSKVTVYVSFVTSPSNFYIHLEENEDKILKLAEELNSCILVLEPQADIEEGDLVLAEYEDDHCVYRAVVREVKSEAFCEAEFIDYGNSSTVNASKIYQIGKKFVNLPRLSAHCFISHAKRALPSKNWSKDIIAYFVSKVNNQRVICEFLQQHGEQWAVDLFCHGISVFEDLMQTEISVSLQNMPVLHAAEDITLLSVADAGTDGNDQSYQIIYKEYESGSTWASLPKITYQKINPGQLENAEIGHISRNGYFYVKLNKDVQTLLNLNMMTTQEAEQMPVAVENIQEGLECLTKSKITFKWHRSEVIKKFMNKESMLVFFMDLGIYEMVSFSDTRRLSSKMRTIPRSAVPCKWVWIGNVDSLAFERVLKMLIGQEIKILFLRYLESPLIWQVDILVNGILLLECWPQIFNQGMLEKCNLLGGLNNVEMTVPKYSFRWSSISWAKFQNNRHYPGFVTSVSNPSNFCIQLEDSFKTMELLFKLLSDLPENLPTMPKNLLCIGASCLIKTEPNKKWNRVEVSEISDQFMLTFVDDGISAPIPISEFHRLKVIPEKLVNLPRLTYPCCLFGVSPVLGEQWNDEAKRKIQQFLNRQGLLFQFRQYCGMKMEVDVLCEGTSAVDVLVASGCAVYSFMSINWVEFNVLNSQILHDPLQMGSQKSSDVRIILQPGKEEYHKKKDLLFKYTCNKCPRGRSSKKLSKRQQRKKSALSSKRRKNEDPLKYNSSSIGQCCRREGLKNTYPTDVSTKATHEMSDPSGLSTILDVMKITEENPSSKHCARKAVVHYAPGHNNMGLLHMSQALETKDG</sequence>
<feature type="region of interest" description="Disordered" evidence="1">
    <location>
        <begin position="1165"/>
        <end position="1185"/>
    </location>
</feature>
<accession>A0ABM1JVS4</accession>
<protein>
    <submittedName>
        <fullName evidence="4">Tudor domain-containing protein 15</fullName>
    </submittedName>
</protein>
<dbReference type="RefSeq" id="XP_015265561.1">
    <property type="nucleotide sequence ID" value="XM_015410075.1"/>
</dbReference>
<evidence type="ECO:0000313" key="3">
    <source>
        <dbReference type="Proteomes" id="UP000694871"/>
    </source>
</evidence>
<dbReference type="SMART" id="SM00333">
    <property type="entry name" value="TUDOR"/>
    <property type="match status" value="8"/>
</dbReference>